<feature type="active site" evidence="6">
    <location>
        <position position="15"/>
    </location>
</feature>
<evidence type="ECO:0000259" key="7">
    <source>
        <dbReference type="SMART" id="SM00226"/>
    </source>
</evidence>
<dbReference type="SMART" id="SM00226">
    <property type="entry name" value="LMWPc"/>
    <property type="match status" value="1"/>
</dbReference>
<name>A0A0C4YFF9_9BURK</name>
<feature type="active site" description="Nucleophile" evidence="6">
    <location>
        <position position="9"/>
    </location>
</feature>
<keyword evidence="3 8" id="KW-0378">Hydrolase</keyword>
<evidence type="ECO:0000256" key="6">
    <source>
        <dbReference type="PIRSR" id="PIRSR617867-1"/>
    </source>
</evidence>
<dbReference type="EC" id="3.1.3.48" evidence="2"/>
<feature type="domain" description="Phosphotyrosine protein phosphatase I" evidence="7">
    <location>
        <begin position="3"/>
        <end position="140"/>
    </location>
</feature>
<dbReference type="PRINTS" id="PR00719">
    <property type="entry name" value="LMWPTPASE"/>
</dbReference>
<evidence type="ECO:0000256" key="3">
    <source>
        <dbReference type="ARBA" id="ARBA00022801"/>
    </source>
</evidence>
<evidence type="ECO:0000313" key="8">
    <source>
        <dbReference type="EMBL" id="AJG21618.1"/>
    </source>
</evidence>
<dbReference type="InterPro" id="IPR023485">
    <property type="entry name" value="Ptyr_pPase"/>
</dbReference>
<dbReference type="Pfam" id="PF01451">
    <property type="entry name" value="LMWPc"/>
    <property type="match status" value="1"/>
</dbReference>
<evidence type="ECO:0000256" key="4">
    <source>
        <dbReference type="ARBA" id="ARBA00022912"/>
    </source>
</evidence>
<dbReference type="STRING" id="68895.RR42_s0020"/>
<dbReference type="KEGG" id="cbw:RR42_s0020"/>
<dbReference type="AlphaFoldDB" id="A0A0C4YFF9"/>
<evidence type="ECO:0000313" key="9">
    <source>
        <dbReference type="Proteomes" id="UP000031843"/>
    </source>
</evidence>
<evidence type="ECO:0000256" key="5">
    <source>
        <dbReference type="ARBA" id="ARBA00051722"/>
    </source>
</evidence>
<keyword evidence="9" id="KW-1185">Reference proteome</keyword>
<dbReference type="Gene3D" id="3.40.50.2300">
    <property type="match status" value="1"/>
</dbReference>
<accession>A0A0C4YFF9</accession>
<gene>
    <name evidence="8" type="ORF">RR42_s0020</name>
</gene>
<dbReference type="Proteomes" id="UP000031843">
    <property type="component" value="Chromosome secondary"/>
</dbReference>
<dbReference type="PANTHER" id="PTHR11717:SF31">
    <property type="entry name" value="LOW MOLECULAR WEIGHT PROTEIN-TYROSINE-PHOSPHATASE ETP-RELATED"/>
    <property type="match status" value="1"/>
</dbReference>
<dbReference type="PANTHER" id="PTHR11717">
    <property type="entry name" value="LOW MOLECULAR WEIGHT PROTEIN TYROSINE PHOSPHATASE"/>
    <property type="match status" value="1"/>
</dbReference>
<protein>
    <recommendedName>
        <fullName evidence="2">protein-tyrosine-phosphatase</fullName>
        <ecNumber evidence="2">3.1.3.48</ecNumber>
    </recommendedName>
</protein>
<proteinExistence type="inferred from homology"/>
<feature type="active site" description="Proton donor" evidence="6">
    <location>
        <position position="114"/>
    </location>
</feature>
<dbReference type="InterPro" id="IPR017867">
    <property type="entry name" value="Tyr_phospatase_low_mol_wt"/>
</dbReference>
<sequence length="154" mass="16920">MIRSILVVCIGNTCRSPMAQGLLRHALPGCTVSSAGLAPLEGAAADPHTVRLLKEDGLDLSGHRARTVDEDMINGADLVLVMDTEQREALERQYPQARGKVYRLCEFMHADVPDPYGCSQNMFRIVLGLIRQGVDSWSVRIRAIARDHCHGEVA</sequence>
<dbReference type="InterPro" id="IPR050438">
    <property type="entry name" value="LMW_PTPase"/>
</dbReference>
<dbReference type="GO" id="GO:0004725">
    <property type="term" value="F:protein tyrosine phosphatase activity"/>
    <property type="evidence" value="ECO:0007669"/>
    <property type="project" value="UniProtKB-EC"/>
</dbReference>
<dbReference type="CDD" id="cd16344">
    <property type="entry name" value="LMWPAP"/>
    <property type="match status" value="1"/>
</dbReference>
<dbReference type="EMBL" id="CP010537">
    <property type="protein sequence ID" value="AJG21618.1"/>
    <property type="molecule type" value="Genomic_DNA"/>
</dbReference>
<evidence type="ECO:0000256" key="1">
    <source>
        <dbReference type="ARBA" id="ARBA00011063"/>
    </source>
</evidence>
<dbReference type="SUPFAM" id="SSF52788">
    <property type="entry name" value="Phosphotyrosine protein phosphatases I"/>
    <property type="match status" value="1"/>
</dbReference>
<dbReference type="OrthoDB" id="9784339at2"/>
<reference evidence="8 9" key="1">
    <citation type="journal article" date="2015" name="Genome Announc.">
        <title>Complete Genome Sequence of Cupriavidus basilensis 4G11, Isolated from the Oak Ridge Field Research Center Site.</title>
        <authorList>
            <person name="Ray J."/>
            <person name="Waters R.J."/>
            <person name="Skerker J.M."/>
            <person name="Kuehl J.V."/>
            <person name="Price M.N."/>
            <person name="Huang J."/>
            <person name="Chakraborty R."/>
            <person name="Arkin A.P."/>
            <person name="Deutschbauer A."/>
        </authorList>
    </citation>
    <scope>NUCLEOTIDE SEQUENCE [LARGE SCALE GENOMIC DNA]</scope>
    <source>
        <strain evidence="8">4G11</strain>
    </source>
</reference>
<organism evidence="8 9">
    <name type="scientific">Cupriavidus basilensis</name>
    <dbReference type="NCBI Taxonomy" id="68895"/>
    <lineage>
        <taxon>Bacteria</taxon>
        <taxon>Pseudomonadati</taxon>
        <taxon>Pseudomonadota</taxon>
        <taxon>Betaproteobacteria</taxon>
        <taxon>Burkholderiales</taxon>
        <taxon>Burkholderiaceae</taxon>
        <taxon>Cupriavidus</taxon>
    </lineage>
</organism>
<dbReference type="InterPro" id="IPR036196">
    <property type="entry name" value="Ptyr_pPase_sf"/>
</dbReference>
<comment type="catalytic activity">
    <reaction evidence="5">
        <text>O-phospho-L-tyrosyl-[protein] + H2O = L-tyrosyl-[protein] + phosphate</text>
        <dbReference type="Rhea" id="RHEA:10684"/>
        <dbReference type="Rhea" id="RHEA-COMP:10136"/>
        <dbReference type="Rhea" id="RHEA-COMP:20101"/>
        <dbReference type="ChEBI" id="CHEBI:15377"/>
        <dbReference type="ChEBI" id="CHEBI:43474"/>
        <dbReference type="ChEBI" id="CHEBI:46858"/>
        <dbReference type="ChEBI" id="CHEBI:61978"/>
        <dbReference type="EC" id="3.1.3.48"/>
    </reaction>
</comment>
<evidence type="ECO:0000256" key="2">
    <source>
        <dbReference type="ARBA" id="ARBA00013064"/>
    </source>
</evidence>
<comment type="similarity">
    <text evidence="1">Belongs to the low molecular weight phosphotyrosine protein phosphatase family.</text>
</comment>
<dbReference type="RefSeq" id="WP_043352665.1">
    <property type="nucleotide sequence ID" value="NZ_CP010537.1"/>
</dbReference>
<keyword evidence="4" id="KW-0904">Protein phosphatase</keyword>